<feature type="chain" id="PRO_5015136615" evidence="1">
    <location>
        <begin position="29"/>
        <end position="41"/>
    </location>
</feature>
<reference evidence="2" key="1">
    <citation type="submission" date="2018-02" db="EMBL/GenBank/DDBJ databases">
        <title>Rhizophora mucronata_Transcriptome.</title>
        <authorList>
            <person name="Meera S.P."/>
            <person name="Sreeshan A."/>
            <person name="Augustine A."/>
        </authorList>
    </citation>
    <scope>NUCLEOTIDE SEQUENCE</scope>
    <source>
        <tissue evidence="2">Leaf</tissue>
    </source>
</reference>
<feature type="signal peptide" evidence="1">
    <location>
        <begin position="1"/>
        <end position="28"/>
    </location>
</feature>
<keyword evidence="1" id="KW-0732">Signal</keyword>
<dbReference type="AlphaFoldDB" id="A0A2P2QFQ9"/>
<proteinExistence type="predicted"/>
<organism evidence="2">
    <name type="scientific">Rhizophora mucronata</name>
    <name type="common">Asiatic mangrove</name>
    <dbReference type="NCBI Taxonomy" id="61149"/>
    <lineage>
        <taxon>Eukaryota</taxon>
        <taxon>Viridiplantae</taxon>
        <taxon>Streptophyta</taxon>
        <taxon>Embryophyta</taxon>
        <taxon>Tracheophyta</taxon>
        <taxon>Spermatophyta</taxon>
        <taxon>Magnoliopsida</taxon>
        <taxon>eudicotyledons</taxon>
        <taxon>Gunneridae</taxon>
        <taxon>Pentapetalae</taxon>
        <taxon>rosids</taxon>
        <taxon>fabids</taxon>
        <taxon>Malpighiales</taxon>
        <taxon>Rhizophoraceae</taxon>
        <taxon>Rhizophora</taxon>
    </lineage>
</organism>
<evidence type="ECO:0000256" key="1">
    <source>
        <dbReference type="SAM" id="SignalP"/>
    </source>
</evidence>
<name>A0A2P2QFQ9_RHIMU</name>
<accession>A0A2P2QFQ9</accession>
<sequence length="41" mass="4842">MMHYLCFFYLAVSDFLKLLLQLQQFCYSEIIYPTSLGNCLA</sequence>
<dbReference type="EMBL" id="GGEC01085292">
    <property type="protein sequence ID" value="MBX65776.1"/>
    <property type="molecule type" value="Transcribed_RNA"/>
</dbReference>
<protein>
    <submittedName>
        <fullName evidence="2">Uncharacterized protein</fullName>
    </submittedName>
</protein>
<evidence type="ECO:0000313" key="2">
    <source>
        <dbReference type="EMBL" id="MBX65776.1"/>
    </source>
</evidence>